<gene>
    <name evidence="2" type="ORF">GCM10008170_26410</name>
</gene>
<dbReference type="RefSeq" id="WP_271206185.1">
    <property type="nucleotide sequence ID" value="NZ_BSFF01000003.1"/>
</dbReference>
<dbReference type="AlphaFoldDB" id="A0A9W6MSW0"/>
<comment type="caution">
    <text evidence="2">The sequence shown here is derived from an EMBL/GenBank/DDBJ whole genome shotgun (WGS) entry which is preliminary data.</text>
</comment>
<sequence length="326" mass="35348">MPHHCPRGGNAARTTSELAALSEMRIALTRLAAPLPQIAADLAGVDGVVALTTNATTVMTEIGRYTGPCFATEPLALKAGEAALRVHLPSISATLAVERQALSRSPCSVQFFSPEGAALHKTILTSITDDYAFAELTQGWSIPAGEASGATPARTEVRVLDKPADPRCWRGRDLAFHLDSLFLDGGIGRRATLPDWGDDHAWSVEPELAVHLLRLLTEIRAPVATMVSNAAFAQIHQGAFDDIRQIGPVIRLCSEGCTISIDFNEIDEVWVTRFDAGGRAGHLIELYDWRFHCVAQFTEFGANGHLSRFWGQTVRDMPRRGRNAAS</sequence>
<evidence type="ECO:0000259" key="1">
    <source>
        <dbReference type="Pfam" id="PF05171"/>
    </source>
</evidence>
<dbReference type="GO" id="GO:0006826">
    <property type="term" value="P:iron ion transport"/>
    <property type="evidence" value="ECO:0007669"/>
    <property type="project" value="InterPro"/>
</dbReference>
<organism evidence="2 3">
    <name type="scientific">Methylopila capsulata</name>
    <dbReference type="NCBI Taxonomy" id="61654"/>
    <lineage>
        <taxon>Bacteria</taxon>
        <taxon>Pseudomonadati</taxon>
        <taxon>Pseudomonadota</taxon>
        <taxon>Alphaproteobacteria</taxon>
        <taxon>Hyphomicrobiales</taxon>
        <taxon>Methylopilaceae</taxon>
        <taxon>Methylopila</taxon>
    </lineage>
</organism>
<protein>
    <submittedName>
        <fullName evidence="2">Hemin-degrading factor</fullName>
    </submittedName>
</protein>
<evidence type="ECO:0000313" key="3">
    <source>
        <dbReference type="Proteomes" id="UP001143400"/>
    </source>
</evidence>
<feature type="domain" description="Haemin-degrading HemS/ChuX" evidence="1">
    <location>
        <begin position="187"/>
        <end position="297"/>
    </location>
</feature>
<name>A0A9W6MSW0_9HYPH</name>
<dbReference type="Pfam" id="PF05171">
    <property type="entry name" value="HemS"/>
    <property type="match status" value="1"/>
</dbReference>
<dbReference type="InterPro" id="IPR053733">
    <property type="entry name" value="Heme_Transport_Util_sf"/>
</dbReference>
<accession>A0A9W6MSW0</accession>
<evidence type="ECO:0000313" key="2">
    <source>
        <dbReference type="EMBL" id="GLK56622.1"/>
    </source>
</evidence>
<dbReference type="InterPro" id="IPR010413">
    <property type="entry name" value="HutX-like"/>
</dbReference>
<dbReference type="Pfam" id="PF06228">
    <property type="entry name" value="ChuX_HutX"/>
    <property type="match status" value="1"/>
</dbReference>
<dbReference type="InterPro" id="IPR007845">
    <property type="entry name" value="HemS/ChuX_dom"/>
</dbReference>
<reference evidence="2" key="1">
    <citation type="journal article" date="2014" name="Int. J. Syst. Evol. Microbiol.">
        <title>Complete genome sequence of Corynebacterium casei LMG S-19264T (=DSM 44701T), isolated from a smear-ripened cheese.</title>
        <authorList>
            <consortium name="US DOE Joint Genome Institute (JGI-PGF)"/>
            <person name="Walter F."/>
            <person name="Albersmeier A."/>
            <person name="Kalinowski J."/>
            <person name="Ruckert C."/>
        </authorList>
    </citation>
    <scope>NUCLEOTIDE SEQUENCE</scope>
    <source>
        <strain evidence="2">VKM B-1606</strain>
    </source>
</reference>
<dbReference type="Gene3D" id="3.40.1570.10">
    <property type="entry name" value="HemS/ChuS/ChuX like domains"/>
    <property type="match status" value="2"/>
</dbReference>
<reference evidence="2" key="2">
    <citation type="submission" date="2023-01" db="EMBL/GenBank/DDBJ databases">
        <authorList>
            <person name="Sun Q."/>
            <person name="Evtushenko L."/>
        </authorList>
    </citation>
    <scope>NUCLEOTIDE SEQUENCE</scope>
    <source>
        <strain evidence="2">VKM B-1606</strain>
    </source>
</reference>
<dbReference type="SUPFAM" id="SSF144064">
    <property type="entry name" value="Heme iron utilization protein-like"/>
    <property type="match status" value="1"/>
</dbReference>
<dbReference type="EMBL" id="BSFF01000003">
    <property type="protein sequence ID" value="GLK56622.1"/>
    <property type="molecule type" value="Genomic_DNA"/>
</dbReference>
<proteinExistence type="predicted"/>
<dbReference type="Proteomes" id="UP001143400">
    <property type="component" value="Unassembled WGS sequence"/>
</dbReference>